<dbReference type="GO" id="GO:0004659">
    <property type="term" value="F:prenyltransferase activity"/>
    <property type="evidence" value="ECO:0007669"/>
    <property type="project" value="InterPro"/>
</dbReference>
<dbReference type="SUPFAM" id="SSF48576">
    <property type="entry name" value="Terpenoid synthases"/>
    <property type="match status" value="1"/>
</dbReference>
<dbReference type="InterPro" id="IPR000092">
    <property type="entry name" value="Polyprenyl_synt"/>
</dbReference>
<evidence type="ECO:0000256" key="1">
    <source>
        <dbReference type="ARBA" id="ARBA00022723"/>
    </source>
</evidence>
<name>A0AAU1I9I0_9ACTN</name>
<dbReference type="AlphaFoldDB" id="A0AAU1I9I0"/>
<dbReference type="Pfam" id="PF00348">
    <property type="entry name" value="polyprenyl_synt"/>
    <property type="match status" value="1"/>
</dbReference>
<evidence type="ECO:0000256" key="3">
    <source>
        <dbReference type="SAM" id="MobiDB-lite"/>
    </source>
</evidence>
<dbReference type="EMBL" id="CP108140">
    <property type="protein sequence ID" value="WTP91644.1"/>
    <property type="molecule type" value="Genomic_DNA"/>
</dbReference>
<feature type="compositionally biased region" description="Polar residues" evidence="3">
    <location>
        <begin position="79"/>
        <end position="88"/>
    </location>
</feature>
<gene>
    <name evidence="4" type="ORF">OG477_43310</name>
</gene>
<protein>
    <submittedName>
        <fullName evidence="4">Polyprenyl synthetase family protein</fullName>
    </submittedName>
</protein>
<dbReference type="Gene3D" id="1.10.600.10">
    <property type="entry name" value="Farnesyl Diphosphate Synthase"/>
    <property type="match status" value="1"/>
</dbReference>
<organism evidence="4">
    <name type="scientific">Streptomyces sp. NBC_00180</name>
    <dbReference type="NCBI Taxonomy" id="2903632"/>
    <lineage>
        <taxon>Bacteria</taxon>
        <taxon>Bacillati</taxon>
        <taxon>Actinomycetota</taxon>
        <taxon>Actinomycetes</taxon>
        <taxon>Kitasatosporales</taxon>
        <taxon>Streptomycetaceae</taxon>
        <taxon>Streptomyces</taxon>
    </lineage>
</organism>
<dbReference type="PROSITE" id="PS00723">
    <property type="entry name" value="POLYPRENYL_SYNTHASE_1"/>
    <property type="match status" value="1"/>
</dbReference>
<keyword evidence="2" id="KW-0460">Magnesium</keyword>
<keyword evidence="1" id="KW-0479">Metal-binding</keyword>
<dbReference type="GO" id="GO:0008299">
    <property type="term" value="P:isoprenoid biosynthetic process"/>
    <property type="evidence" value="ECO:0007669"/>
    <property type="project" value="InterPro"/>
</dbReference>
<proteinExistence type="predicted"/>
<dbReference type="InterPro" id="IPR033749">
    <property type="entry name" value="Polyprenyl_synt_CS"/>
</dbReference>
<dbReference type="InterPro" id="IPR008949">
    <property type="entry name" value="Isoprenoid_synthase_dom_sf"/>
</dbReference>
<feature type="compositionally biased region" description="Basic residues" evidence="3">
    <location>
        <begin position="94"/>
        <end position="103"/>
    </location>
</feature>
<sequence length="103" mass="11127">MDCRTRPPISWREFLTAGGKRLRPLLCVTGWHAASGTLATPPASLVRAAAALETFHAFALVHDDGMDDSATRRGRPPSIANSPPSTRIGSVPRACRRRRSHGV</sequence>
<accession>A0AAU1I9I0</accession>
<evidence type="ECO:0000256" key="2">
    <source>
        <dbReference type="ARBA" id="ARBA00022842"/>
    </source>
</evidence>
<feature type="region of interest" description="Disordered" evidence="3">
    <location>
        <begin position="65"/>
        <end position="103"/>
    </location>
</feature>
<evidence type="ECO:0000313" key="4">
    <source>
        <dbReference type="EMBL" id="WTP91644.1"/>
    </source>
</evidence>
<reference evidence="4" key="1">
    <citation type="submission" date="2022-10" db="EMBL/GenBank/DDBJ databases">
        <title>The complete genomes of actinobacterial strains from the NBC collection.</title>
        <authorList>
            <person name="Joergensen T.S."/>
            <person name="Alvarez Arevalo M."/>
            <person name="Sterndorff E.B."/>
            <person name="Faurdal D."/>
            <person name="Vuksanovic O."/>
            <person name="Mourched A.-S."/>
            <person name="Charusanti P."/>
            <person name="Shaw S."/>
            <person name="Blin K."/>
            <person name="Weber T."/>
        </authorList>
    </citation>
    <scope>NUCLEOTIDE SEQUENCE</scope>
    <source>
        <strain evidence="4">NBC 00180</strain>
    </source>
</reference>
<dbReference type="GO" id="GO:0046872">
    <property type="term" value="F:metal ion binding"/>
    <property type="evidence" value="ECO:0007669"/>
    <property type="project" value="UniProtKB-KW"/>
</dbReference>